<proteinExistence type="predicted"/>
<evidence type="ECO:0000256" key="3">
    <source>
        <dbReference type="ARBA" id="ARBA00022741"/>
    </source>
</evidence>
<dbReference type="InterPro" id="IPR000719">
    <property type="entry name" value="Prot_kinase_dom"/>
</dbReference>
<keyword evidence="1" id="KW-0723">Serine/threonine-protein kinase</keyword>
<keyword evidence="5" id="KW-0067">ATP-binding</keyword>
<evidence type="ECO:0000256" key="5">
    <source>
        <dbReference type="ARBA" id="ARBA00022840"/>
    </source>
</evidence>
<evidence type="ECO:0000256" key="4">
    <source>
        <dbReference type="ARBA" id="ARBA00022777"/>
    </source>
</evidence>
<keyword evidence="8" id="KW-1185">Reference proteome</keyword>
<accession>A0ABY9CHM9</accession>
<keyword evidence="2" id="KW-0808">Transferase</keyword>
<dbReference type="Pfam" id="PF07714">
    <property type="entry name" value="PK_Tyr_Ser-Thr"/>
    <property type="match status" value="1"/>
</dbReference>
<gene>
    <name evidence="7" type="ORF">VitviT2T_013446</name>
</gene>
<keyword evidence="4" id="KW-0418">Kinase</keyword>
<organism evidence="7 8">
    <name type="scientific">Vitis vinifera</name>
    <name type="common">Grape</name>
    <dbReference type="NCBI Taxonomy" id="29760"/>
    <lineage>
        <taxon>Eukaryota</taxon>
        <taxon>Viridiplantae</taxon>
        <taxon>Streptophyta</taxon>
        <taxon>Embryophyta</taxon>
        <taxon>Tracheophyta</taxon>
        <taxon>Spermatophyta</taxon>
        <taxon>Magnoliopsida</taxon>
        <taxon>eudicotyledons</taxon>
        <taxon>Gunneridae</taxon>
        <taxon>Pentapetalae</taxon>
        <taxon>rosids</taxon>
        <taxon>Vitales</taxon>
        <taxon>Vitaceae</taxon>
        <taxon>Viteae</taxon>
        <taxon>Vitis</taxon>
    </lineage>
</organism>
<evidence type="ECO:0000256" key="1">
    <source>
        <dbReference type="ARBA" id="ARBA00022527"/>
    </source>
</evidence>
<dbReference type="SMART" id="SM00220">
    <property type="entry name" value="S_TKc"/>
    <property type="match status" value="1"/>
</dbReference>
<evidence type="ECO:0000259" key="6">
    <source>
        <dbReference type="PROSITE" id="PS50011"/>
    </source>
</evidence>
<reference evidence="7 8" key="1">
    <citation type="journal article" date="2023" name="Hortic Res">
        <title>The complete reference genome for grapevine (Vitis vinifera L.) genetics and breeding.</title>
        <authorList>
            <person name="Shi X."/>
            <person name="Cao S."/>
            <person name="Wang X."/>
            <person name="Huang S."/>
            <person name="Wang Y."/>
            <person name="Liu Z."/>
            <person name="Liu W."/>
            <person name="Leng X."/>
            <person name="Peng Y."/>
            <person name="Wang N."/>
            <person name="Wang Y."/>
            <person name="Ma Z."/>
            <person name="Xu X."/>
            <person name="Zhang F."/>
            <person name="Xue H."/>
            <person name="Zhong H."/>
            <person name="Wang Y."/>
            <person name="Zhang K."/>
            <person name="Velt A."/>
            <person name="Avia K."/>
            <person name="Holtgrawe D."/>
            <person name="Grimplet J."/>
            <person name="Matus J.T."/>
            <person name="Ware D."/>
            <person name="Wu X."/>
            <person name="Wang H."/>
            <person name="Liu C."/>
            <person name="Fang Y."/>
            <person name="Rustenholz C."/>
            <person name="Cheng Z."/>
            <person name="Xiao H."/>
            <person name="Zhou Y."/>
        </authorList>
    </citation>
    <scope>NUCLEOTIDE SEQUENCE [LARGE SCALE GENOMIC DNA]</scope>
    <source>
        <strain evidence="8">cv. Pinot noir / PN40024</strain>
        <tissue evidence="7">Leaf</tissue>
    </source>
</reference>
<dbReference type="EMBL" id="CP126656">
    <property type="protein sequence ID" value="WJZ94606.1"/>
    <property type="molecule type" value="Genomic_DNA"/>
</dbReference>
<dbReference type="SUPFAM" id="SSF56112">
    <property type="entry name" value="Protein kinase-like (PK-like)"/>
    <property type="match status" value="2"/>
</dbReference>
<dbReference type="Proteomes" id="UP001227230">
    <property type="component" value="Chromosome 9"/>
</dbReference>
<dbReference type="InterPro" id="IPR011009">
    <property type="entry name" value="Kinase-like_dom_sf"/>
</dbReference>
<name>A0ABY9CHM9_VITVI</name>
<dbReference type="PROSITE" id="PS50011">
    <property type="entry name" value="PROTEIN_KINASE_DOM"/>
    <property type="match status" value="1"/>
</dbReference>
<feature type="domain" description="Protein kinase" evidence="6">
    <location>
        <begin position="1"/>
        <end position="364"/>
    </location>
</feature>
<keyword evidence="3" id="KW-0547">Nucleotide-binding</keyword>
<evidence type="ECO:0000256" key="2">
    <source>
        <dbReference type="ARBA" id="ARBA00022679"/>
    </source>
</evidence>
<dbReference type="PROSITE" id="PS00108">
    <property type="entry name" value="PROTEIN_KINASE_ST"/>
    <property type="match status" value="1"/>
</dbReference>
<protein>
    <recommendedName>
        <fullName evidence="6">Protein kinase domain-containing protein</fullName>
    </recommendedName>
</protein>
<dbReference type="Gene3D" id="3.30.200.20">
    <property type="entry name" value="Phosphorylase Kinase, domain 1"/>
    <property type="match status" value="1"/>
</dbReference>
<sequence>MYVLSKFPRKIKGWGVLLNGIWKVRGKWSSIFNRWRESSGPQLGEGGFGDACKLIANFNIVILLDIWVCCIKGEEKILIYKYSPNRSLDSFPTIWTHHIPTNIIRRNSTTPLKRLLYLHKYSRLRVIHRDLKVSNILLDNEMNPKTSYEQNKRQQELLFELGTITKPLSNYVKFGRRREKTNELQLFSLKSLAIATNDFSMENKLGEGGLGPVYKGKLLDEQEVEIKRLSRSSGQGLEETKRVVGTYSFIFHCSGYMSPEYVMHGIFSTKSDVFRFGVLLLEILSGRKSHSNYHYEHPVNLAGYAWELWVEGKALELVDQALDGSYPNSIVIRCIHIALLCVQENPMDRPTMTDIVIRCIHIALLCLFY</sequence>
<dbReference type="PANTHER" id="PTHR27002:SF926">
    <property type="entry name" value="OS07G0535800 PROTEIN"/>
    <property type="match status" value="1"/>
</dbReference>
<dbReference type="InterPro" id="IPR008271">
    <property type="entry name" value="Ser/Thr_kinase_AS"/>
</dbReference>
<dbReference type="InterPro" id="IPR001245">
    <property type="entry name" value="Ser-Thr/Tyr_kinase_cat_dom"/>
</dbReference>
<evidence type="ECO:0000313" key="7">
    <source>
        <dbReference type="EMBL" id="WJZ94606.1"/>
    </source>
</evidence>
<evidence type="ECO:0000313" key="8">
    <source>
        <dbReference type="Proteomes" id="UP001227230"/>
    </source>
</evidence>
<dbReference type="PANTHER" id="PTHR27002">
    <property type="entry name" value="RECEPTOR-LIKE SERINE/THREONINE-PROTEIN KINASE SD1-8"/>
    <property type="match status" value="1"/>
</dbReference>
<dbReference type="Gene3D" id="1.10.510.10">
    <property type="entry name" value="Transferase(Phosphotransferase) domain 1"/>
    <property type="match status" value="2"/>
</dbReference>